<feature type="domain" description="Heterokaryon incompatibility" evidence="1">
    <location>
        <begin position="56"/>
        <end position="217"/>
    </location>
</feature>
<dbReference type="OrthoDB" id="3486565at2759"/>
<dbReference type="InterPro" id="IPR010730">
    <property type="entry name" value="HET"/>
</dbReference>
<reference evidence="2 3" key="1">
    <citation type="submission" date="2016-05" db="EMBL/GenBank/DDBJ databases">
        <title>A degradative enzymes factory behind the ericoid mycorrhizal symbiosis.</title>
        <authorList>
            <consortium name="DOE Joint Genome Institute"/>
            <person name="Martino E."/>
            <person name="Morin E."/>
            <person name="Grelet G."/>
            <person name="Kuo A."/>
            <person name="Kohler A."/>
            <person name="Daghino S."/>
            <person name="Barry K."/>
            <person name="Choi C."/>
            <person name="Cichocki N."/>
            <person name="Clum A."/>
            <person name="Copeland A."/>
            <person name="Hainaut M."/>
            <person name="Haridas S."/>
            <person name="Labutti K."/>
            <person name="Lindquist E."/>
            <person name="Lipzen A."/>
            <person name="Khouja H.-R."/>
            <person name="Murat C."/>
            <person name="Ohm R."/>
            <person name="Olson A."/>
            <person name="Spatafora J."/>
            <person name="Veneault-Fourrey C."/>
            <person name="Henrissat B."/>
            <person name="Grigoriev I."/>
            <person name="Martin F."/>
            <person name="Perotto S."/>
        </authorList>
    </citation>
    <scope>NUCLEOTIDE SEQUENCE [LARGE SCALE GENOMIC DNA]</scope>
    <source>
        <strain evidence="2 3">UAMH 7357</strain>
    </source>
</reference>
<dbReference type="Pfam" id="PF06985">
    <property type="entry name" value="HET"/>
    <property type="match status" value="1"/>
</dbReference>
<dbReference type="STRING" id="1745343.A0A2J6QJJ5"/>
<dbReference type="EMBL" id="KZ613468">
    <property type="protein sequence ID" value="PMD26414.1"/>
    <property type="molecule type" value="Genomic_DNA"/>
</dbReference>
<organism evidence="2 3">
    <name type="scientific">Hyaloscypha hepaticicola</name>
    <dbReference type="NCBI Taxonomy" id="2082293"/>
    <lineage>
        <taxon>Eukaryota</taxon>
        <taxon>Fungi</taxon>
        <taxon>Dikarya</taxon>
        <taxon>Ascomycota</taxon>
        <taxon>Pezizomycotina</taxon>
        <taxon>Leotiomycetes</taxon>
        <taxon>Helotiales</taxon>
        <taxon>Hyaloscyphaceae</taxon>
        <taxon>Hyaloscypha</taxon>
    </lineage>
</organism>
<keyword evidence="3" id="KW-1185">Reference proteome</keyword>
<accession>A0A2J6QJJ5</accession>
<evidence type="ECO:0000313" key="3">
    <source>
        <dbReference type="Proteomes" id="UP000235672"/>
    </source>
</evidence>
<evidence type="ECO:0000313" key="2">
    <source>
        <dbReference type="EMBL" id="PMD26414.1"/>
    </source>
</evidence>
<gene>
    <name evidence="2" type="ORF">NA56DRAFT_592311</name>
</gene>
<evidence type="ECO:0000259" key="1">
    <source>
        <dbReference type="Pfam" id="PF06985"/>
    </source>
</evidence>
<name>A0A2J6QJJ5_9HELO</name>
<sequence length="532" mass="61351">MLIQNWLSCCVEQHPKCKPTTVARKLPKRLLHVCSFDDSDDIRLVESETILDKAEYVALSHCWGPPEKQPLRTTRCTLVDRQQRIRFVDLPLTFQDAVKICRNINQQFLWIDSLCIVQDDSDDWAEQASEMASIYGCSYVTLAALSSEDGTQGCRIRQRPRYKGILSHYQDFDIDTYCIRCFDSWPASWQYEYGDGVYRSEDFGTNPLRKRAWTLQERELPVRSVHFSQGQLLWQCRTMRGSSELPWTTTEEEDDDDSPPALVIYRDQEEYHDLEFKAYQRNRWFQLIEDYSSRHLTKEMDRLPALAGLADDFAQMHQDGDCEYLAGIWSSHLPSALLWNSVASRPRRPQAYRAPSWSWASLEGASSYDSQRLSNERLQDQSESGFPFKVISWDCPPIEAFQSLNNSFRAVLRVRGSLAKLRIGLQLTEDKGSNTLHRLSGEDGETMGVFFPDCPEDLTGLDVVYVLSIDFDLYTGLIPCPIELDWESRTFCSIGLALLRDEPADTYRRVGLARWLLKKAYEATTPVELDIV</sequence>
<protein>
    <submittedName>
        <fullName evidence="2">HET-domain-containing protein</fullName>
    </submittedName>
</protein>
<dbReference type="PANTHER" id="PTHR33112:SF16">
    <property type="entry name" value="HETEROKARYON INCOMPATIBILITY DOMAIN-CONTAINING PROTEIN"/>
    <property type="match status" value="1"/>
</dbReference>
<proteinExistence type="predicted"/>
<dbReference type="PANTHER" id="PTHR33112">
    <property type="entry name" value="DOMAIN PROTEIN, PUTATIVE-RELATED"/>
    <property type="match status" value="1"/>
</dbReference>
<dbReference type="AlphaFoldDB" id="A0A2J6QJJ5"/>
<dbReference type="Proteomes" id="UP000235672">
    <property type="component" value="Unassembled WGS sequence"/>
</dbReference>